<name>A0A7R9YUZ8_9CHLO</name>
<sequence length="394" mass="41296">MLNVTRQAPSGCRRAAAAVGAGTADMRTLSDFAAAGAPFGSELVHACRAVRLAAMLCKEVQTQLGDAEKEDKSDDSPVTVADYGAQVLVAWVLQKSCAPARLSMVAEEDSTTLTAPEGRAMLERITALVNSVVAEEEPGTQLSTDDVVSLIELGDSDGGPSGRHWVLDPIDGTRGFVGMRQYCICLGMMQDGVMQLGVLGGPNLPTGDISDDDGGPTAMARSGDDAVGSLFLAHKGFGAYSVQLRLKPSDPLSRLHVATGGDVSAARMMESYESRHSSHSFAAAVADELGITTPSLRMDSQVKYGLLARGDEARIFMRFPPSTYREKIWDHAAGVVVVEEAGGKVTDACGDPLDFSLGRYLDSMKLGIIAAPAALHPSVVGAIKAVSAKQEGVL</sequence>
<dbReference type="PANTHER" id="PTHR43200:SF6">
    <property type="entry name" value="3'(2'),5'-BISPHOSPHATE NUCLEOTIDASE"/>
    <property type="match status" value="1"/>
</dbReference>
<dbReference type="PRINTS" id="PR00377">
    <property type="entry name" value="IMPHPHTASES"/>
</dbReference>
<feature type="binding site" evidence="10">
    <location>
        <position position="107"/>
    </location>
    <ligand>
        <name>Mg(2+)</name>
        <dbReference type="ChEBI" id="CHEBI:18420"/>
        <label>1</label>
        <note>catalytic</note>
    </ligand>
</feature>
<dbReference type="Gene3D" id="3.30.540.10">
    <property type="entry name" value="Fructose-1,6-Bisphosphatase, subunit A, domain 1"/>
    <property type="match status" value="1"/>
</dbReference>
<evidence type="ECO:0000256" key="1">
    <source>
        <dbReference type="ARBA" id="ARBA00001946"/>
    </source>
</evidence>
<feature type="binding site" evidence="10">
    <location>
        <position position="170"/>
    </location>
    <ligand>
        <name>Mg(2+)</name>
        <dbReference type="ChEBI" id="CHEBI:18420"/>
        <label>1</label>
        <note>catalytic</note>
    </ligand>
</feature>
<dbReference type="Gene3D" id="3.40.190.80">
    <property type="match status" value="1"/>
</dbReference>
<comment type="cofactor">
    <cofactor evidence="1 10">
        <name>Mg(2+)</name>
        <dbReference type="ChEBI" id="CHEBI:18420"/>
    </cofactor>
</comment>
<evidence type="ECO:0000256" key="2">
    <source>
        <dbReference type="ARBA" id="ARBA00009759"/>
    </source>
</evidence>
<dbReference type="EMBL" id="HBEC01017094">
    <property type="protein sequence ID" value="CAD8287967.1"/>
    <property type="molecule type" value="Transcribed_RNA"/>
</dbReference>
<evidence type="ECO:0000256" key="8">
    <source>
        <dbReference type="ARBA" id="ARBA00044479"/>
    </source>
</evidence>
<comment type="catalytic activity">
    <reaction evidence="8">
        <text>adenosine 3',5'-bisphosphate + H2O = AMP + phosphate</text>
        <dbReference type="Rhea" id="RHEA:10040"/>
        <dbReference type="ChEBI" id="CHEBI:15377"/>
        <dbReference type="ChEBI" id="CHEBI:43474"/>
        <dbReference type="ChEBI" id="CHEBI:58343"/>
        <dbReference type="ChEBI" id="CHEBI:456215"/>
        <dbReference type="EC" id="3.1.3.7"/>
    </reaction>
    <physiologicalReaction direction="left-to-right" evidence="8">
        <dbReference type="Rhea" id="RHEA:10041"/>
    </physiologicalReaction>
</comment>
<dbReference type="CDD" id="cd01517">
    <property type="entry name" value="PAP_phosphatase"/>
    <property type="match status" value="1"/>
</dbReference>
<keyword evidence="5" id="KW-0378">Hydrolase</keyword>
<comment type="catalytic activity">
    <reaction evidence="9">
        <text>3'-phosphoadenylyl sulfate + H2O = adenosine 5'-phosphosulfate + phosphate</text>
        <dbReference type="Rhea" id="RHEA:77639"/>
        <dbReference type="ChEBI" id="CHEBI:15377"/>
        <dbReference type="ChEBI" id="CHEBI:43474"/>
        <dbReference type="ChEBI" id="CHEBI:58243"/>
        <dbReference type="ChEBI" id="CHEBI:58339"/>
        <dbReference type="EC" id="3.1.3.7"/>
    </reaction>
    <physiologicalReaction direction="left-to-right" evidence="9">
        <dbReference type="Rhea" id="RHEA:77640"/>
    </physiologicalReaction>
</comment>
<dbReference type="GO" id="GO:0000103">
    <property type="term" value="P:sulfate assimilation"/>
    <property type="evidence" value="ECO:0007669"/>
    <property type="project" value="TreeGrafter"/>
</dbReference>
<dbReference type="InterPro" id="IPR020550">
    <property type="entry name" value="Inositol_monophosphatase_CS"/>
</dbReference>
<dbReference type="Pfam" id="PF00459">
    <property type="entry name" value="Inositol_P"/>
    <property type="match status" value="1"/>
</dbReference>
<dbReference type="FunFam" id="3.40.190.80:FF:000003">
    <property type="entry name" value="PAP-specific phosphatase HAL2-like"/>
    <property type="match status" value="1"/>
</dbReference>
<feature type="binding site" evidence="10">
    <location>
        <position position="171"/>
    </location>
    <ligand>
        <name>Mg(2+)</name>
        <dbReference type="ChEBI" id="CHEBI:18420"/>
        <label>1</label>
        <note>catalytic</note>
    </ligand>
</feature>
<dbReference type="InterPro" id="IPR000760">
    <property type="entry name" value="Inositol_monophosphatase-like"/>
</dbReference>
<dbReference type="SUPFAM" id="SSF56655">
    <property type="entry name" value="Carbohydrate phosphatase"/>
    <property type="match status" value="1"/>
</dbReference>
<accession>A0A7R9YUZ8</accession>
<feature type="binding site" evidence="10">
    <location>
        <position position="168"/>
    </location>
    <ligand>
        <name>Mg(2+)</name>
        <dbReference type="ChEBI" id="CHEBI:18420"/>
        <label>1</label>
        <note>catalytic</note>
    </ligand>
</feature>
<dbReference type="InterPro" id="IPR051090">
    <property type="entry name" value="Inositol_monoP_superfamily"/>
</dbReference>
<dbReference type="PANTHER" id="PTHR43200">
    <property type="entry name" value="PHOSPHATASE"/>
    <property type="match status" value="1"/>
</dbReference>
<dbReference type="GO" id="GO:0046854">
    <property type="term" value="P:phosphatidylinositol phosphate biosynthetic process"/>
    <property type="evidence" value="ECO:0007669"/>
    <property type="project" value="InterPro"/>
</dbReference>
<feature type="binding site" evidence="10">
    <location>
        <position position="330"/>
    </location>
    <ligand>
        <name>Mg(2+)</name>
        <dbReference type="ChEBI" id="CHEBI:18420"/>
        <label>1</label>
        <note>catalytic</note>
    </ligand>
</feature>
<protein>
    <recommendedName>
        <fullName evidence="3">3'(2'),5'-bisphosphate nucleotidase</fullName>
        <ecNumber evidence="3">3.1.3.7</ecNumber>
    </recommendedName>
</protein>
<reference evidence="11" key="1">
    <citation type="submission" date="2021-01" db="EMBL/GenBank/DDBJ databases">
        <authorList>
            <person name="Corre E."/>
            <person name="Pelletier E."/>
            <person name="Niang G."/>
            <person name="Scheremetjew M."/>
            <person name="Finn R."/>
            <person name="Kale V."/>
            <person name="Holt S."/>
            <person name="Cochrane G."/>
            <person name="Meng A."/>
            <person name="Brown T."/>
            <person name="Cohen L."/>
        </authorList>
    </citation>
    <scope>NUCLEOTIDE SEQUENCE</scope>
    <source>
        <strain evidence="11">CCMP219</strain>
    </source>
</reference>
<dbReference type="EC" id="3.1.3.7" evidence="3"/>
<evidence type="ECO:0000256" key="10">
    <source>
        <dbReference type="PIRSR" id="PIRSR600760-2"/>
    </source>
</evidence>
<dbReference type="GO" id="GO:0008441">
    <property type="term" value="F:3'(2'),5'-bisphosphate nucleotidase activity"/>
    <property type="evidence" value="ECO:0007669"/>
    <property type="project" value="UniProtKB-EC"/>
</dbReference>
<keyword evidence="4 10" id="KW-0479">Metal-binding</keyword>
<dbReference type="GO" id="GO:0046872">
    <property type="term" value="F:metal ion binding"/>
    <property type="evidence" value="ECO:0007669"/>
    <property type="project" value="UniProtKB-KW"/>
</dbReference>
<evidence type="ECO:0000256" key="4">
    <source>
        <dbReference type="ARBA" id="ARBA00022723"/>
    </source>
</evidence>
<evidence type="ECO:0000313" key="11">
    <source>
        <dbReference type="EMBL" id="CAD8287967.1"/>
    </source>
</evidence>
<proteinExistence type="inferred from homology"/>
<evidence type="ECO:0000256" key="5">
    <source>
        <dbReference type="ARBA" id="ARBA00022801"/>
    </source>
</evidence>
<organism evidence="11">
    <name type="scientific">Chlamydomonas euryale</name>
    <dbReference type="NCBI Taxonomy" id="1486919"/>
    <lineage>
        <taxon>Eukaryota</taxon>
        <taxon>Viridiplantae</taxon>
        <taxon>Chlorophyta</taxon>
        <taxon>core chlorophytes</taxon>
        <taxon>Chlorophyceae</taxon>
        <taxon>CS clade</taxon>
        <taxon>Chlamydomonadales</taxon>
        <taxon>Chlamydomonadaceae</taxon>
        <taxon>Chlamydomonas</taxon>
    </lineage>
</organism>
<dbReference type="InterPro" id="IPR006239">
    <property type="entry name" value="DPNP"/>
</dbReference>
<evidence type="ECO:0000256" key="9">
    <source>
        <dbReference type="ARBA" id="ARBA00044484"/>
    </source>
</evidence>
<dbReference type="PROSITE" id="PS00630">
    <property type="entry name" value="IMP_2"/>
    <property type="match status" value="1"/>
</dbReference>
<evidence type="ECO:0000256" key="3">
    <source>
        <dbReference type="ARBA" id="ARBA00012633"/>
    </source>
</evidence>
<evidence type="ECO:0000256" key="7">
    <source>
        <dbReference type="ARBA" id="ARBA00044466"/>
    </source>
</evidence>
<evidence type="ECO:0000256" key="6">
    <source>
        <dbReference type="ARBA" id="ARBA00022842"/>
    </source>
</evidence>
<dbReference type="NCBIfam" id="TIGR01330">
    <property type="entry name" value="bisphos_HAL2"/>
    <property type="match status" value="1"/>
</dbReference>
<gene>
    <name evidence="11" type="ORF">CEUR00632_LOCUS8006</name>
</gene>
<keyword evidence="6 10" id="KW-0460">Magnesium</keyword>
<dbReference type="AlphaFoldDB" id="A0A7R9YUZ8"/>
<comment type="similarity">
    <text evidence="2">Belongs to the inositol monophosphatase superfamily.</text>
</comment>
<comment type="catalytic activity">
    <reaction evidence="7">
        <text>adenosine 2',5'-bisphosphate + H2O = AMP + phosphate</text>
        <dbReference type="Rhea" id="RHEA:77643"/>
        <dbReference type="ChEBI" id="CHEBI:15377"/>
        <dbReference type="ChEBI" id="CHEBI:43474"/>
        <dbReference type="ChEBI" id="CHEBI:194156"/>
        <dbReference type="ChEBI" id="CHEBI:456215"/>
        <dbReference type="EC" id="3.1.3.7"/>
    </reaction>
    <physiologicalReaction direction="left-to-right" evidence="7">
        <dbReference type="Rhea" id="RHEA:77644"/>
    </physiologicalReaction>
</comment>